<dbReference type="Proteomes" id="UP000681967">
    <property type="component" value="Unassembled WGS sequence"/>
</dbReference>
<dbReference type="InterPro" id="IPR011990">
    <property type="entry name" value="TPR-like_helical_dom_sf"/>
</dbReference>
<dbReference type="Gene3D" id="3.90.176.10">
    <property type="entry name" value="Toxin ADP-ribosyltransferase, Chain A, domain 1"/>
    <property type="match status" value="1"/>
</dbReference>
<dbReference type="EMBL" id="CAJNOV010016429">
    <property type="protein sequence ID" value="CAF1590417.1"/>
    <property type="molecule type" value="Genomic_DNA"/>
</dbReference>
<dbReference type="SUPFAM" id="SSF56399">
    <property type="entry name" value="ADP-ribosylation"/>
    <property type="match status" value="1"/>
</dbReference>
<dbReference type="EMBL" id="CAJNOW010016352">
    <property type="protein sequence ID" value="CAF1649395.1"/>
    <property type="molecule type" value="Genomic_DNA"/>
</dbReference>
<dbReference type="PANTHER" id="PTHR44943">
    <property type="entry name" value="CELLULOSE SYNTHASE OPERON PROTEIN C"/>
    <property type="match status" value="1"/>
</dbReference>
<dbReference type="AlphaFoldDB" id="A0A816EG19"/>
<reference evidence="5" key="1">
    <citation type="submission" date="2021-02" db="EMBL/GenBank/DDBJ databases">
        <authorList>
            <person name="Nowell W R."/>
        </authorList>
    </citation>
    <scope>NUCLEOTIDE SEQUENCE</scope>
</reference>
<feature type="repeat" description="TPR" evidence="3">
    <location>
        <begin position="400"/>
        <end position="433"/>
    </location>
</feature>
<dbReference type="Gene3D" id="1.25.40.10">
    <property type="entry name" value="Tetratricopeptide repeat domain"/>
    <property type="match status" value="1"/>
</dbReference>
<evidence type="ECO:0000313" key="5">
    <source>
        <dbReference type="EMBL" id="CAF1649395.1"/>
    </source>
</evidence>
<dbReference type="Proteomes" id="UP000681720">
    <property type="component" value="Unassembled WGS sequence"/>
</dbReference>
<protein>
    <submittedName>
        <fullName evidence="5">Uncharacterized protein</fullName>
    </submittedName>
</protein>
<comment type="caution">
    <text evidence="5">The sequence shown here is derived from an EMBL/GenBank/DDBJ whole genome shotgun (WGS) entry which is preliminary data.</text>
</comment>
<evidence type="ECO:0000313" key="8">
    <source>
        <dbReference type="EMBL" id="CAF3821609.1"/>
    </source>
</evidence>
<dbReference type="SMART" id="SM00028">
    <property type="entry name" value="TPR"/>
    <property type="match status" value="5"/>
</dbReference>
<dbReference type="PANTHER" id="PTHR44943:SF8">
    <property type="entry name" value="TPR REPEAT-CONTAINING PROTEIN MJ0263"/>
    <property type="match status" value="1"/>
</dbReference>
<evidence type="ECO:0000313" key="7">
    <source>
        <dbReference type="EMBL" id="CAF3806634.1"/>
    </source>
</evidence>
<evidence type="ECO:0000313" key="6">
    <source>
        <dbReference type="EMBL" id="CAF2160789.1"/>
    </source>
</evidence>
<dbReference type="Proteomes" id="UP000663834">
    <property type="component" value="Unassembled WGS sequence"/>
</dbReference>
<dbReference type="EMBL" id="CAJOBJ010000423">
    <property type="protein sequence ID" value="CAF3821609.1"/>
    <property type="molecule type" value="Genomic_DNA"/>
</dbReference>
<dbReference type="SUPFAM" id="SSF48452">
    <property type="entry name" value="TPR-like"/>
    <property type="match status" value="1"/>
</dbReference>
<dbReference type="OrthoDB" id="10063388at2759"/>
<evidence type="ECO:0000256" key="3">
    <source>
        <dbReference type="PROSITE-ProRule" id="PRU00339"/>
    </source>
</evidence>
<evidence type="ECO:0000313" key="9">
    <source>
        <dbReference type="Proteomes" id="UP000663834"/>
    </source>
</evidence>
<proteinExistence type="predicted"/>
<dbReference type="Proteomes" id="UP000663855">
    <property type="component" value="Unassembled WGS sequence"/>
</dbReference>
<evidence type="ECO:0000313" key="4">
    <source>
        <dbReference type="EMBL" id="CAF1590417.1"/>
    </source>
</evidence>
<keyword evidence="2 3" id="KW-0802">TPR repeat</keyword>
<dbReference type="EMBL" id="CAJNRF010014749">
    <property type="protein sequence ID" value="CAF2160789.1"/>
    <property type="molecule type" value="Genomic_DNA"/>
</dbReference>
<evidence type="ECO:0000256" key="1">
    <source>
        <dbReference type="ARBA" id="ARBA00022737"/>
    </source>
</evidence>
<accession>A0A816EG19</accession>
<organism evidence="5 9">
    <name type="scientific">Rotaria magnacalcarata</name>
    <dbReference type="NCBI Taxonomy" id="392030"/>
    <lineage>
        <taxon>Eukaryota</taxon>
        <taxon>Metazoa</taxon>
        <taxon>Spiralia</taxon>
        <taxon>Gnathifera</taxon>
        <taxon>Rotifera</taxon>
        <taxon>Eurotatoria</taxon>
        <taxon>Bdelloidea</taxon>
        <taxon>Philodinida</taxon>
        <taxon>Philodinidae</taxon>
        <taxon>Rotaria</taxon>
    </lineage>
</organism>
<evidence type="ECO:0000256" key="2">
    <source>
        <dbReference type="ARBA" id="ARBA00022803"/>
    </source>
</evidence>
<dbReference type="PROSITE" id="PS50005">
    <property type="entry name" value="TPR"/>
    <property type="match status" value="1"/>
</dbReference>
<dbReference type="InterPro" id="IPR019734">
    <property type="entry name" value="TPR_rpt"/>
</dbReference>
<dbReference type="InterPro" id="IPR051685">
    <property type="entry name" value="Ycf3/AcsC/BcsC/TPR_MFPF"/>
</dbReference>
<keyword evidence="1" id="KW-0677">Repeat</keyword>
<dbReference type="PROSITE" id="PS51996">
    <property type="entry name" value="TR_MART"/>
    <property type="match status" value="1"/>
</dbReference>
<sequence>MLHSSALIGFHSIIKDLNDQLKQLFTQQKNNGTLKLPLTVFRGQSEMGKDEVEKITKEIHPGDLISMNSFLSTSKYCAVATNFFIGADKNTCILFQITINDVGNDERLQRFADISSHAEIKDEGEVLFGMSSVFKVTDVYFNYSYWVIEMELTNCEEDKDVQKLRQDIETYLYQVYTKQMSLIIVKQLLMIDTKSHPRPLAELMKFILIDMAEIFIVNAYKKNGRLTNIIAKEPVLQALITQSNDHMNYSRETYLVLLFDILNDFLYSNNNDEQGNRFLNHDHDAKLLLGFGGFLLITGDYQKSTQYFEMVLKHESIDDKLKIFINAILSMCHALNNEQELASKYFYDAFQSATLSSIQPWHAAFIVSSQATIHGSNPQINRILEPLMNREQNDSSIHEALRLLNLGQLYATQHKLSDALNCWEEAIEINSYLPSSALTIFNGVIYVLMAAAYLRLSNARVALHFMDKAIVCMKKYYPSSHRMFASLDFMRGYYLLQNENLSEAIEYFQKALNNLHFSNNQEFCGAVYVLLSLSFIQCGDIKLADEYCRKALKCPLSTEMNWVAHSLSEGMPEITSVLQYASPEIAREFVRIGLKFSQLFLSNLNSNIFPESINEETCTPDELISLADHYRHRQECTTAEVYYKKAIEKMTESNENLWGVYRKMIRMNYDRDLYRDYFIEQYSNYDVDNAKHWKTIATLQMIIYKIFLSGNESEFAFDFLILSSLTTVKSLYQDMMIDAELISKFLDELVHNVQFSEFIFLLTKLIEVHYNDWITHIKDFLSNFIDSNDLISIIHHCQIDETLSKMKLKYESNESSKCIFRFLDTILRLFRRCGTPSSVISLSFRDQILQFIKKYHDESTPLFYLVKILESLLMTNTQDFFHNLDQFQQNVMTYERYEKFKEKLYELVGKIEEDQLLKWLKNIFNDQ</sequence>
<name>A0A816EG19_9BILA</name>
<dbReference type="EMBL" id="CAJOBH010000629">
    <property type="protein sequence ID" value="CAF3806634.1"/>
    <property type="molecule type" value="Genomic_DNA"/>
</dbReference>
<dbReference type="Proteomes" id="UP000663856">
    <property type="component" value="Unassembled WGS sequence"/>
</dbReference>
<gene>
    <name evidence="7" type="ORF">BYL167_LOCUS3301</name>
    <name evidence="4" type="ORF">CJN711_LOCUS33972</name>
    <name evidence="8" type="ORF">GIL414_LOCUS2254</name>
    <name evidence="5" type="ORF">KQP761_LOCUS29662</name>
    <name evidence="6" type="ORF">WKI299_LOCUS32141</name>
</gene>